<feature type="compositionally biased region" description="Basic residues" evidence="1">
    <location>
        <begin position="60"/>
        <end position="69"/>
    </location>
</feature>
<dbReference type="EMBL" id="BMSV01000002">
    <property type="protein sequence ID" value="GGP94725.1"/>
    <property type="molecule type" value="Genomic_DNA"/>
</dbReference>
<evidence type="ECO:0000313" key="2">
    <source>
        <dbReference type="EMBL" id="GGP94725.1"/>
    </source>
</evidence>
<keyword evidence="3" id="KW-1185">Reference proteome</keyword>
<accession>A0A918EI60</accession>
<evidence type="ECO:0000256" key="1">
    <source>
        <dbReference type="SAM" id="MobiDB-lite"/>
    </source>
</evidence>
<feature type="compositionally biased region" description="Low complexity" evidence="1">
    <location>
        <begin position="36"/>
        <end position="59"/>
    </location>
</feature>
<reference evidence="2" key="1">
    <citation type="journal article" date="2014" name="Int. J. Syst. Evol. Microbiol.">
        <title>Complete genome sequence of Corynebacterium casei LMG S-19264T (=DSM 44701T), isolated from a smear-ripened cheese.</title>
        <authorList>
            <consortium name="US DOE Joint Genome Institute (JGI-PGF)"/>
            <person name="Walter F."/>
            <person name="Albersmeier A."/>
            <person name="Kalinowski J."/>
            <person name="Ruckert C."/>
        </authorList>
    </citation>
    <scope>NUCLEOTIDE SEQUENCE</scope>
    <source>
        <strain evidence="2">JCM 4335</strain>
    </source>
</reference>
<sequence length="69" mass="6932">MPISIRTREGTAPAPAGPRASAGLPPRGRRPGGGRAAVRPAAGRSGPVGPYRGDAGVRARAARPRGVVR</sequence>
<dbReference type="Proteomes" id="UP000654123">
    <property type="component" value="Unassembled WGS sequence"/>
</dbReference>
<name>A0A918EI60_9ACTN</name>
<protein>
    <submittedName>
        <fullName evidence="2">Uncharacterized protein</fullName>
    </submittedName>
</protein>
<proteinExistence type="predicted"/>
<gene>
    <name evidence="2" type="ORF">GCM10010249_10720</name>
</gene>
<feature type="compositionally biased region" description="Low complexity" evidence="1">
    <location>
        <begin position="12"/>
        <end position="26"/>
    </location>
</feature>
<evidence type="ECO:0000313" key="3">
    <source>
        <dbReference type="Proteomes" id="UP000654123"/>
    </source>
</evidence>
<organism evidence="2 3">
    <name type="scientific">Streptomyces roseolilacinus</name>
    <dbReference type="NCBI Taxonomy" id="66904"/>
    <lineage>
        <taxon>Bacteria</taxon>
        <taxon>Bacillati</taxon>
        <taxon>Actinomycetota</taxon>
        <taxon>Actinomycetes</taxon>
        <taxon>Kitasatosporales</taxon>
        <taxon>Streptomycetaceae</taxon>
        <taxon>Streptomyces</taxon>
    </lineage>
</organism>
<comment type="caution">
    <text evidence="2">The sequence shown here is derived from an EMBL/GenBank/DDBJ whole genome shotgun (WGS) entry which is preliminary data.</text>
</comment>
<feature type="region of interest" description="Disordered" evidence="1">
    <location>
        <begin position="1"/>
        <end position="69"/>
    </location>
</feature>
<reference evidence="2" key="2">
    <citation type="submission" date="2020-09" db="EMBL/GenBank/DDBJ databases">
        <authorList>
            <person name="Sun Q."/>
            <person name="Ohkuma M."/>
        </authorList>
    </citation>
    <scope>NUCLEOTIDE SEQUENCE</scope>
    <source>
        <strain evidence="2">JCM 4335</strain>
    </source>
</reference>
<dbReference type="AlphaFoldDB" id="A0A918EI60"/>